<proteinExistence type="predicted"/>
<evidence type="ECO:0000256" key="2">
    <source>
        <dbReference type="ARBA" id="ARBA00022692"/>
    </source>
</evidence>
<evidence type="ECO:0000259" key="7">
    <source>
        <dbReference type="Pfam" id="PF13240"/>
    </source>
</evidence>
<dbReference type="InterPro" id="IPR007829">
    <property type="entry name" value="TM2"/>
</dbReference>
<sequence length="113" mass="12192">MSFGPAGAPNLIAGGPRLLICRACGHQVYETAVACPNCGAPNTATTKRILPAALLCFFFGLFGFHRFYVGKWGTGLLQLITGGGFVVWTVFDFVMILFGNFTDKQGARVNLWT</sequence>
<dbReference type="Proteomes" id="UP000198418">
    <property type="component" value="Unassembled WGS sequence"/>
</dbReference>
<feature type="transmembrane region" description="Helical" evidence="5">
    <location>
        <begin position="75"/>
        <end position="98"/>
    </location>
</feature>
<evidence type="ECO:0000256" key="5">
    <source>
        <dbReference type="SAM" id="Phobius"/>
    </source>
</evidence>
<dbReference type="OrthoDB" id="2004788at2"/>
<dbReference type="AlphaFoldDB" id="A0A212R9I0"/>
<feature type="domain" description="TM2" evidence="6">
    <location>
        <begin position="47"/>
        <end position="94"/>
    </location>
</feature>
<comment type="subcellular location">
    <subcellularLocation>
        <location evidence="1">Membrane</location>
        <topology evidence="1">Multi-pass membrane protein</topology>
    </subcellularLocation>
</comment>
<protein>
    <submittedName>
        <fullName evidence="8">Zinc-ribbon domain-containing protein</fullName>
    </submittedName>
</protein>
<organism evidence="8 9">
    <name type="scientific">Rhodoblastus acidophilus</name>
    <name type="common">Rhodopseudomonas acidophila</name>
    <dbReference type="NCBI Taxonomy" id="1074"/>
    <lineage>
        <taxon>Bacteria</taxon>
        <taxon>Pseudomonadati</taxon>
        <taxon>Pseudomonadota</taxon>
        <taxon>Alphaproteobacteria</taxon>
        <taxon>Hyphomicrobiales</taxon>
        <taxon>Rhodoblastaceae</taxon>
        <taxon>Rhodoblastus</taxon>
    </lineage>
</organism>
<evidence type="ECO:0000256" key="3">
    <source>
        <dbReference type="ARBA" id="ARBA00022989"/>
    </source>
</evidence>
<keyword evidence="4 5" id="KW-0472">Membrane</keyword>
<evidence type="ECO:0000256" key="4">
    <source>
        <dbReference type="ARBA" id="ARBA00023136"/>
    </source>
</evidence>
<dbReference type="PANTHER" id="PTHR21016">
    <property type="entry name" value="BETA-AMYLOID BINDING PROTEIN-RELATED"/>
    <property type="match status" value="1"/>
</dbReference>
<dbReference type="Pfam" id="PF13240">
    <property type="entry name" value="Zn_Ribbon_1"/>
    <property type="match status" value="1"/>
</dbReference>
<dbReference type="RefSeq" id="WP_088520249.1">
    <property type="nucleotide sequence ID" value="NZ_FYDG01000003.1"/>
</dbReference>
<dbReference type="CDD" id="cd00350">
    <property type="entry name" value="rubredoxin_like"/>
    <property type="match status" value="1"/>
</dbReference>
<feature type="transmembrane region" description="Helical" evidence="5">
    <location>
        <begin position="49"/>
        <end position="69"/>
    </location>
</feature>
<evidence type="ECO:0000256" key="1">
    <source>
        <dbReference type="ARBA" id="ARBA00004141"/>
    </source>
</evidence>
<name>A0A212R9I0_RHOAC</name>
<accession>A0A212R9I0</accession>
<evidence type="ECO:0000259" key="6">
    <source>
        <dbReference type="Pfam" id="PF05154"/>
    </source>
</evidence>
<dbReference type="PANTHER" id="PTHR21016:SF25">
    <property type="entry name" value="TM2 DOMAIN-CONTAINING PROTEIN DDB_G0277895-RELATED"/>
    <property type="match status" value="1"/>
</dbReference>
<gene>
    <name evidence="8" type="ORF">SAMN06265338_103127</name>
</gene>
<dbReference type="GO" id="GO:0016020">
    <property type="term" value="C:membrane"/>
    <property type="evidence" value="ECO:0007669"/>
    <property type="project" value="UniProtKB-SubCell"/>
</dbReference>
<keyword evidence="3 5" id="KW-1133">Transmembrane helix</keyword>
<feature type="domain" description="Zinc-ribbon" evidence="7">
    <location>
        <begin position="21"/>
        <end position="41"/>
    </location>
</feature>
<evidence type="ECO:0000313" key="8">
    <source>
        <dbReference type="EMBL" id="SNB68847.1"/>
    </source>
</evidence>
<dbReference type="InterPro" id="IPR050932">
    <property type="entry name" value="TM2D1-3-like"/>
</dbReference>
<evidence type="ECO:0000313" key="9">
    <source>
        <dbReference type="Proteomes" id="UP000198418"/>
    </source>
</evidence>
<dbReference type="InterPro" id="IPR026870">
    <property type="entry name" value="Zinc_ribbon_dom"/>
</dbReference>
<dbReference type="EMBL" id="FYDG01000003">
    <property type="protein sequence ID" value="SNB68847.1"/>
    <property type="molecule type" value="Genomic_DNA"/>
</dbReference>
<reference evidence="9" key="1">
    <citation type="submission" date="2017-06" db="EMBL/GenBank/DDBJ databases">
        <authorList>
            <person name="Varghese N."/>
            <person name="Submissions S."/>
        </authorList>
    </citation>
    <scope>NUCLEOTIDE SEQUENCE [LARGE SCALE GENOMIC DNA]</scope>
    <source>
        <strain evidence="9">DSM 137</strain>
    </source>
</reference>
<keyword evidence="2 5" id="KW-0812">Transmembrane</keyword>
<keyword evidence="9" id="KW-1185">Reference proteome</keyword>
<dbReference type="Pfam" id="PF05154">
    <property type="entry name" value="TM2"/>
    <property type="match status" value="1"/>
</dbReference>